<dbReference type="EMBL" id="JABWDY010030038">
    <property type="protein sequence ID" value="KAF5185945.1"/>
    <property type="molecule type" value="Genomic_DNA"/>
</dbReference>
<keyword evidence="5 6" id="KW-0732">Signal</keyword>
<evidence type="ECO:0008006" key="9">
    <source>
        <dbReference type="Google" id="ProtNLM"/>
    </source>
</evidence>
<protein>
    <recommendedName>
        <fullName evidence="9">S-protein homolog</fullName>
    </recommendedName>
</protein>
<dbReference type="OrthoDB" id="1904574at2759"/>
<feature type="chain" id="PRO_5029578661" description="S-protein homolog" evidence="6">
    <location>
        <begin position="30"/>
        <end position="102"/>
    </location>
</feature>
<accession>A0A7J6VP23</accession>
<evidence type="ECO:0000256" key="3">
    <source>
        <dbReference type="ARBA" id="ARBA00022471"/>
    </source>
</evidence>
<evidence type="ECO:0000313" key="7">
    <source>
        <dbReference type="EMBL" id="KAF5185945.1"/>
    </source>
</evidence>
<dbReference type="GO" id="GO:0060320">
    <property type="term" value="P:rejection of self pollen"/>
    <property type="evidence" value="ECO:0007669"/>
    <property type="project" value="UniProtKB-KW"/>
</dbReference>
<evidence type="ECO:0000256" key="4">
    <source>
        <dbReference type="ARBA" id="ARBA00022525"/>
    </source>
</evidence>
<reference evidence="7 8" key="1">
    <citation type="submission" date="2020-06" db="EMBL/GenBank/DDBJ databases">
        <title>Transcriptomic and genomic resources for Thalictrum thalictroides and T. hernandezii: Facilitating candidate gene discovery in an emerging model plant lineage.</title>
        <authorList>
            <person name="Arias T."/>
            <person name="Riano-Pachon D.M."/>
            <person name="Di Stilio V.S."/>
        </authorList>
    </citation>
    <scope>NUCLEOTIDE SEQUENCE [LARGE SCALE GENOMIC DNA]</scope>
    <source>
        <strain evidence="8">cv. WT478/WT964</strain>
        <tissue evidence="7">Leaves</tissue>
    </source>
</reference>
<dbReference type="GO" id="GO:0005576">
    <property type="term" value="C:extracellular region"/>
    <property type="evidence" value="ECO:0007669"/>
    <property type="project" value="UniProtKB-SubCell"/>
</dbReference>
<comment type="similarity">
    <text evidence="2">Belongs to the plant self-incompatibility (S1) protein family.</text>
</comment>
<dbReference type="Pfam" id="PF05938">
    <property type="entry name" value="Self-incomp_S1"/>
    <property type="match status" value="1"/>
</dbReference>
<name>A0A7J6VP23_THATH</name>
<keyword evidence="4" id="KW-0964">Secreted</keyword>
<evidence type="ECO:0000256" key="1">
    <source>
        <dbReference type="ARBA" id="ARBA00004613"/>
    </source>
</evidence>
<organism evidence="7 8">
    <name type="scientific">Thalictrum thalictroides</name>
    <name type="common">Rue-anemone</name>
    <name type="synonym">Anemone thalictroides</name>
    <dbReference type="NCBI Taxonomy" id="46969"/>
    <lineage>
        <taxon>Eukaryota</taxon>
        <taxon>Viridiplantae</taxon>
        <taxon>Streptophyta</taxon>
        <taxon>Embryophyta</taxon>
        <taxon>Tracheophyta</taxon>
        <taxon>Spermatophyta</taxon>
        <taxon>Magnoliopsida</taxon>
        <taxon>Ranunculales</taxon>
        <taxon>Ranunculaceae</taxon>
        <taxon>Thalictroideae</taxon>
        <taxon>Thalictrum</taxon>
    </lineage>
</organism>
<feature type="signal peptide" evidence="6">
    <location>
        <begin position="1"/>
        <end position="29"/>
    </location>
</feature>
<gene>
    <name evidence="7" type="ORF">FRX31_024480</name>
</gene>
<comment type="caution">
    <text evidence="7">The sequence shown here is derived from an EMBL/GenBank/DDBJ whole genome shotgun (WGS) entry which is preliminary data.</text>
</comment>
<evidence type="ECO:0000313" key="8">
    <source>
        <dbReference type="Proteomes" id="UP000554482"/>
    </source>
</evidence>
<evidence type="ECO:0000256" key="5">
    <source>
        <dbReference type="ARBA" id="ARBA00022729"/>
    </source>
</evidence>
<comment type="subcellular location">
    <subcellularLocation>
        <location evidence="1">Secreted</location>
    </subcellularLocation>
</comment>
<dbReference type="InterPro" id="IPR010264">
    <property type="entry name" value="Self-incomp_S1"/>
</dbReference>
<keyword evidence="8" id="KW-1185">Reference proteome</keyword>
<evidence type="ECO:0000256" key="6">
    <source>
        <dbReference type="SAM" id="SignalP"/>
    </source>
</evidence>
<proteinExistence type="inferred from homology"/>
<dbReference type="AlphaFoldDB" id="A0A7J6VP23"/>
<dbReference type="Proteomes" id="UP000554482">
    <property type="component" value="Unassembled WGS sequence"/>
</dbReference>
<keyword evidence="3" id="KW-0713">Self-incompatibility</keyword>
<sequence>MSAIIDLRIHTFLLVLVLLIVYGCAPAACAIIQVPKTHVEIYNDLSPQSPLTLHCKSKNDDLGMQVFARDLGYVDYCQPTLCCRTAVLELSKGHVGIMAGNA</sequence>
<evidence type="ECO:0000256" key="2">
    <source>
        <dbReference type="ARBA" id="ARBA00005581"/>
    </source>
</evidence>